<keyword evidence="1" id="KW-1133">Transmembrane helix</keyword>
<comment type="caution">
    <text evidence="2">The sequence shown here is derived from an EMBL/GenBank/DDBJ whole genome shotgun (WGS) entry which is preliminary data.</text>
</comment>
<reference evidence="2 3" key="1">
    <citation type="submission" date="2013-01" db="EMBL/GenBank/DDBJ databases">
        <title>The Genome Sequence of Bacillus cereus TIAC219.</title>
        <authorList>
            <consortium name="The Broad Institute Genome Sequencing Platform"/>
            <consortium name="The Broad Institute Genome Sequencing Center for Infectious Disease"/>
            <person name="Feldgarden M."/>
            <person name="Van der Auwera G.A."/>
            <person name="Mahillon J."/>
            <person name="Duprez V."/>
            <person name="Timmery S."/>
            <person name="Mattelet C."/>
            <person name="Dierick K."/>
            <person name="Sun M."/>
            <person name="Yu Z."/>
            <person name="Zhu L."/>
            <person name="Hu X."/>
            <person name="Shank E.B."/>
            <person name="Swiecicka I."/>
            <person name="Hansen B.M."/>
            <person name="Andrup L."/>
            <person name="Walker B."/>
            <person name="Young S.K."/>
            <person name="Zeng Q."/>
            <person name="Gargeya S."/>
            <person name="Fitzgerald M."/>
            <person name="Haas B."/>
            <person name="Abouelleil A."/>
            <person name="Alvarado L."/>
            <person name="Arachchi H.M."/>
            <person name="Berlin A.M."/>
            <person name="Chapman S.B."/>
            <person name="Dewar J."/>
            <person name="Goldberg J."/>
            <person name="Griggs A."/>
            <person name="Gujja S."/>
            <person name="Hansen M."/>
            <person name="Howarth C."/>
            <person name="Imamovic A."/>
            <person name="Larimer J."/>
            <person name="McCowan C."/>
            <person name="Murphy C."/>
            <person name="Neiman D."/>
            <person name="Pearson M."/>
            <person name="Priest M."/>
            <person name="Roberts A."/>
            <person name="Saif S."/>
            <person name="Shea T."/>
            <person name="Sisk P."/>
            <person name="Sykes S."/>
            <person name="Wortman J."/>
            <person name="Nusbaum C."/>
            <person name="Birren B."/>
        </authorList>
    </citation>
    <scope>NUCLEOTIDE SEQUENCE [LARGE SCALE GENOMIC DNA]</scope>
    <source>
        <strain evidence="2 3">TIAC219</strain>
    </source>
</reference>
<name>A0ABC9SRG0_BACCE</name>
<dbReference type="AlphaFoldDB" id="A0ABC9SRG0"/>
<protein>
    <submittedName>
        <fullName evidence="2">Uncharacterized protein</fullName>
    </submittedName>
</protein>
<dbReference type="Proteomes" id="UP000014060">
    <property type="component" value="Unassembled WGS sequence"/>
</dbReference>
<dbReference type="EMBL" id="AHCJ01000075">
    <property type="protein sequence ID" value="EOQ58399.1"/>
    <property type="molecule type" value="Genomic_DNA"/>
</dbReference>
<accession>A0ABC9SRG0</accession>
<keyword evidence="1" id="KW-0472">Membrane</keyword>
<gene>
    <name evidence="2" type="ORF">IAY_06179</name>
</gene>
<keyword evidence="1" id="KW-0812">Transmembrane</keyword>
<sequence length="46" mass="5553">MKDDNKKIEEYSSPWDALDFWTKFFFIGTAIYCGIILFMCVLYLFK</sequence>
<organism evidence="2 3">
    <name type="scientific">Bacillus cereus TIAC219</name>
    <dbReference type="NCBI Taxonomy" id="718222"/>
    <lineage>
        <taxon>Bacteria</taxon>
        <taxon>Bacillati</taxon>
        <taxon>Bacillota</taxon>
        <taxon>Bacilli</taxon>
        <taxon>Bacillales</taxon>
        <taxon>Bacillaceae</taxon>
        <taxon>Bacillus</taxon>
        <taxon>Bacillus cereus group</taxon>
    </lineage>
</organism>
<feature type="transmembrane region" description="Helical" evidence="1">
    <location>
        <begin position="20"/>
        <end position="45"/>
    </location>
</feature>
<proteinExistence type="predicted"/>
<evidence type="ECO:0000313" key="2">
    <source>
        <dbReference type="EMBL" id="EOQ58399.1"/>
    </source>
</evidence>
<dbReference type="RefSeq" id="WP_000650738.1">
    <property type="nucleotide sequence ID" value="NZ_KB976010.1"/>
</dbReference>
<evidence type="ECO:0000313" key="3">
    <source>
        <dbReference type="Proteomes" id="UP000014060"/>
    </source>
</evidence>
<evidence type="ECO:0000256" key="1">
    <source>
        <dbReference type="SAM" id="Phobius"/>
    </source>
</evidence>